<reference evidence="2" key="1">
    <citation type="submission" date="2020-10" db="EMBL/GenBank/DDBJ databases">
        <authorList>
            <person name="Han B."/>
            <person name="Lu T."/>
            <person name="Zhao Q."/>
            <person name="Huang X."/>
            <person name="Zhao Y."/>
        </authorList>
    </citation>
    <scope>NUCLEOTIDE SEQUENCE</scope>
</reference>
<dbReference type="InterPro" id="IPR035513">
    <property type="entry name" value="Invertase/methylesterase_inhib"/>
</dbReference>
<name>A0A811PMB0_9POAL</name>
<evidence type="ECO:0000313" key="2">
    <source>
        <dbReference type="EMBL" id="CAD6246627.1"/>
    </source>
</evidence>
<dbReference type="PANTHER" id="PTHR34838">
    <property type="entry name" value="OS08G0142100 PROTEIN-RELATED"/>
    <property type="match status" value="1"/>
</dbReference>
<feature type="signal peptide" evidence="1">
    <location>
        <begin position="1"/>
        <end position="29"/>
    </location>
</feature>
<gene>
    <name evidence="2" type="ORF">NCGR_LOCUS30875</name>
</gene>
<protein>
    <recommendedName>
        <fullName evidence="4">Pectinesterase inhibitor domain-containing protein</fullName>
    </recommendedName>
</protein>
<keyword evidence="3" id="KW-1185">Reference proteome</keyword>
<dbReference type="OrthoDB" id="676883at2759"/>
<dbReference type="SUPFAM" id="SSF101148">
    <property type="entry name" value="Plant invertase/pectin methylesterase inhibitor"/>
    <property type="match status" value="1"/>
</dbReference>
<comment type="caution">
    <text evidence="2">The sequence shown here is derived from an EMBL/GenBank/DDBJ whole genome shotgun (WGS) entry which is preliminary data.</text>
</comment>
<accession>A0A811PMB0</accession>
<dbReference type="Proteomes" id="UP000604825">
    <property type="component" value="Unassembled WGS sequence"/>
</dbReference>
<evidence type="ECO:0000256" key="1">
    <source>
        <dbReference type="SAM" id="SignalP"/>
    </source>
</evidence>
<evidence type="ECO:0000313" key="3">
    <source>
        <dbReference type="Proteomes" id="UP000604825"/>
    </source>
</evidence>
<evidence type="ECO:0008006" key="4">
    <source>
        <dbReference type="Google" id="ProtNLM"/>
    </source>
</evidence>
<dbReference type="PANTHER" id="PTHR34838:SF2">
    <property type="entry name" value="OS08G0142500 PROTEIN"/>
    <property type="match status" value="1"/>
</dbReference>
<dbReference type="Gene3D" id="1.20.140.40">
    <property type="entry name" value="Invertase/pectin methylesterase inhibitor family protein"/>
    <property type="match status" value="1"/>
</dbReference>
<dbReference type="AlphaFoldDB" id="A0A811PMB0"/>
<keyword evidence="1" id="KW-0732">Signal</keyword>
<proteinExistence type="predicted"/>
<sequence length="191" mass="20555">MTMAGAFFFLLPLAFFSALIHHRIPPVSACPNVPSMTVEAACEKATGTLLMYELCKDALRDVTYPSNGVDLYALVGAKRALASYDDTARAAGTLRGNASLPGDERDAYASCEESYRAATDTMDRVAAALVGCRFLDDGDDLGQVYRDGVAQVEGCRDRVMKLPASPLYARSLVDRNLAVLAYFLGKLLGVQ</sequence>
<feature type="chain" id="PRO_5032764066" description="Pectinesterase inhibitor domain-containing protein" evidence="1">
    <location>
        <begin position="30"/>
        <end position="191"/>
    </location>
</feature>
<dbReference type="EMBL" id="CAJGYO010000007">
    <property type="protein sequence ID" value="CAD6246627.1"/>
    <property type="molecule type" value="Genomic_DNA"/>
</dbReference>
<organism evidence="2 3">
    <name type="scientific">Miscanthus lutarioriparius</name>
    <dbReference type="NCBI Taxonomy" id="422564"/>
    <lineage>
        <taxon>Eukaryota</taxon>
        <taxon>Viridiplantae</taxon>
        <taxon>Streptophyta</taxon>
        <taxon>Embryophyta</taxon>
        <taxon>Tracheophyta</taxon>
        <taxon>Spermatophyta</taxon>
        <taxon>Magnoliopsida</taxon>
        <taxon>Liliopsida</taxon>
        <taxon>Poales</taxon>
        <taxon>Poaceae</taxon>
        <taxon>PACMAD clade</taxon>
        <taxon>Panicoideae</taxon>
        <taxon>Andropogonodae</taxon>
        <taxon>Andropogoneae</taxon>
        <taxon>Saccharinae</taxon>
        <taxon>Miscanthus</taxon>
    </lineage>
</organism>